<dbReference type="PANTHER" id="PTHR24180:SF45">
    <property type="entry name" value="POLY [ADP-RIBOSE] POLYMERASE TANKYRASE"/>
    <property type="match status" value="1"/>
</dbReference>
<evidence type="ECO:0000256" key="8">
    <source>
        <dbReference type="SAM" id="MobiDB-lite"/>
    </source>
</evidence>
<sequence>MKFQLVPILAFASPCLAQVAANPPEGKHYSPVPLSTLSENSTSVNVAPYQSNTSLYYLGYKDEDWPRPFVKYWKPAVKQISDEVQKGITESPHASKLVFSPQEAPHYLTQPGYLQLENGWAVSDDNKLMIAIRTDMGNGTVKYKLWNPVAHQYAYRMPNAIDWSNKTLPERYIGSYSWIDEFIGNFATKLTVNFVDPASIGFNISAFASQGIETIVTAHITGSGHTTNVTGNSYLMHQIRRKDDGRRELRSRFFLDVFGDTQGHDLGVHCAVEMSLPVLADSGDDFSNNLFSDLAPLLALFGERVTMQFLSQSMGWADCIILAMAPLGIITTIVSAIRVDGPPWLKAIIGRSRENLSAAEMELMSSTSQETCELWNGRDIVRCQGKAPVTEFICLAPVAGSGTIKCIRFLKLSEAIDQKLVRKQHEQRDDISNMLVPSKWSRTEPQRVEESNQSPEGGIKYFWDGFRSRRKSRDIEVPTPVFLESRTPEAQAQPPLASELIVLRNTTTHAPNITLNRHHKVDRGHLYLVASFGVLLQIGVLVYFGFITYYPTLKFKKNNKQVPGYAFPFAAAGTVLLVLGMLLSAHVVNRSTTEERYEPAQGREIRMIWLQQKQTVSDQVFGSFALYPRRSPQAITTSKRNSTTDFNRRRESESSLDPLFNETSSTSDQSHETQNAASSYDLESVPAFTLTVFATLVCLAGFIIQFIGLRAMHWSAAVGQLIAVIIMTILRAIVRLGFITPLKYSNLRDRFELDRLALALGDPKLCPDSGSMNDDHNFDFGLSKHRTWTVVLKGDSDIETPDQGDKPNPGELSVERRGNEAQEILEIRRHLAQLAGWGGPASREANSLAEAIEVTINTLCPWEASEPPTWSWTIQVDTRAKGEDSKTFPVSLHLKHLKGQWKARIDERDSVLSLWLASIDKERELASTTSKTKRLGDDDEWYRKRSSQTRGGLVLLGERTKYLEQAFEWWLPADAPKPLEINESEIKEQYEEAWRVVGTKFREGYYKSSLTESSDEEEEREQTNVGDSDEVDDEDEESSFDSQTLKPATFFSISSNDSLEHLFARHIFHAFVWAAVSRMKAPIDQRSEMEVAGTVIPGEWNNIRLRGTILARLAGSIRSSGLMDLNQAYLTLIPPLYAYARLGELNCVVEIVLSQALQHERLLNWYAAYESYNALLGLASQFREDSFTFRRTVAMAVEYMRTTASLPKIPESGEDQSYEAQSIYEKLSLRLSNRAYLRIRNDLDILYNRQQRGSLISRHNDGHQIEITSCGFSRLHDLTAYRNSENERTIPVIEEMLSRTGHLAETRLAFGEITDELHKHVRSQDILGWTPLHYAAAWKNYEAPYWINSLLAKGADLDATDIRGWTPLHYSIWNRNPCAVRKLLEQGANTKIAGVDGITPLHCAAAKMTALVVKELISHPRQRADQFATDNFGRIPIHLAAQEGNTHVIATLRLSINEKDRQGRTTFHLAAFSGHMETISKIVECETSLNETFEPFQFSQSYTTLHWAAQQSKRELVAVLLNSGANVNARCRVQMTPLHYACRENSLEIVDILINSGADVNVEDQYHCTPLWDAASCGRLEYVFRLLRVVDIDINARPGTRRHGSPLKAAIERGHGDVVRVLVESGATISEDILDFIAGSDKSTNRNGAEESEEDGDDDGDEQATVDDNGEAESEGNKKPGLKIEDIEMYIRAAFSLRKAVEEHVPGEMGGIILSELIRRLCPP</sequence>
<evidence type="ECO:0000256" key="7">
    <source>
        <dbReference type="PROSITE-ProRule" id="PRU00023"/>
    </source>
</evidence>
<keyword evidence="6 7" id="KW-0040">ANK repeat</keyword>
<feature type="region of interest" description="Disordered" evidence="8">
    <location>
        <begin position="796"/>
        <end position="817"/>
    </location>
</feature>
<dbReference type="Pfam" id="PF12796">
    <property type="entry name" value="Ank_2"/>
    <property type="match status" value="3"/>
</dbReference>
<keyword evidence="4" id="KW-0378">Hydrolase</keyword>
<evidence type="ECO:0000313" key="13">
    <source>
        <dbReference type="Proteomes" id="UP000532311"/>
    </source>
</evidence>
<keyword evidence="10" id="KW-0732">Signal</keyword>
<feature type="repeat" description="ANK" evidence="7">
    <location>
        <begin position="1327"/>
        <end position="1362"/>
    </location>
</feature>
<dbReference type="InterPro" id="IPR051637">
    <property type="entry name" value="Ank_repeat_dom-contain_49"/>
</dbReference>
<feature type="region of interest" description="Disordered" evidence="8">
    <location>
        <begin position="1008"/>
        <end position="1042"/>
    </location>
</feature>
<evidence type="ECO:0000313" key="12">
    <source>
        <dbReference type="EMBL" id="KAF5710801.1"/>
    </source>
</evidence>
<dbReference type="EMBL" id="JAAQPF010000208">
    <property type="protein sequence ID" value="KAF5710801.1"/>
    <property type="molecule type" value="Genomic_DNA"/>
</dbReference>
<dbReference type="SMART" id="SM00248">
    <property type="entry name" value="ANK"/>
    <property type="match status" value="10"/>
</dbReference>
<feature type="chain" id="PRO_5034638166" evidence="10">
    <location>
        <begin position="18"/>
        <end position="1724"/>
    </location>
</feature>
<accession>A0A8H6DAW1</accession>
<evidence type="ECO:0000256" key="3">
    <source>
        <dbReference type="ARBA" id="ARBA00022737"/>
    </source>
</evidence>
<evidence type="ECO:0000256" key="6">
    <source>
        <dbReference type="ARBA" id="ARBA00023043"/>
    </source>
</evidence>
<evidence type="ECO:0000256" key="4">
    <source>
        <dbReference type="ARBA" id="ARBA00022801"/>
    </source>
</evidence>
<feature type="signal peptide" evidence="10">
    <location>
        <begin position="1"/>
        <end position="17"/>
    </location>
</feature>
<keyword evidence="9" id="KW-0472">Membrane</keyword>
<feature type="compositionally biased region" description="Acidic residues" evidence="8">
    <location>
        <begin position="1027"/>
        <end position="1039"/>
    </location>
</feature>
<evidence type="ECO:0000256" key="9">
    <source>
        <dbReference type="SAM" id="Phobius"/>
    </source>
</evidence>
<evidence type="ECO:0000256" key="10">
    <source>
        <dbReference type="SAM" id="SignalP"/>
    </source>
</evidence>
<feature type="repeat" description="ANK" evidence="7">
    <location>
        <begin position="1602"/>
        <end position="1630"/>
    </location>
</feature>
<keyword evidence="13" id="KW-1185">Reference proteome</keyword>
<gene>
    <name evidence="12" type="ORF">FGLOB1_5331</name>
</gene>
<proteinExistence type="predicted"/>
<feature type="region of interest" description="Disordered" evidence="8">
    <location>
        <begin position="635"/>
        <end position="675"/>
    </location>
</feature>
<organism evidence="12 13">
    <name type="scientific">Fusarium globosum</name>
    <dbReference type="NCBI Taxonomy" id="78864"/>
    <lineage>
        <taxon>Eukaryota</taxon>
        <taxon>Fungi</taxon>
        <taxon>Dikarya</taxon>
        <taxon>Ascomycota</taxon>
        <taxon>Pezizomycotina</taxon>
        <taxon>Sordariomycetes</taxon>
        <taxon>Hypocreomycetidae</taxon>
        <taxon>Hypocreales</taxon>
        <taxon>Nectriaceae</taxon>
        <taxon>Fusarium</taxon>
        <taxon>Fusarium fujikuroi species complex</taxon>
    </lineage>
</organism>
<dbReference type="InterPro" id="IPR002110">
    <property type="entry name" value="Ankyrin_rpt"/>
</dbReference>
<feature type="transmembrane region" description="Helical" evidence="9">
    <location>
        <begin position="687"/>
        <end position="708"/>
    </location>
</feature>
<dbReference type="Gene3D" id="1.25.40.20">
    <property type="entry name" value="Ankyrin repeat-containing domain"/>
    <property type="match status" value="1"/>
</dbReference>
<name>A0A8H6DAW1_9HYPO</name>
<feature type="transmembrane region" description="Helical" evidence="9">
    <location>
        <begin position="526"/>
        <end position="546"/>
    </location>
</feature>
<feature type="repeat" description="ANK" evidence="7">
    <location>
        <begin position="1533"/>
        <end position="1565"/>
    </location>
</feature>
<evidence type="ECO:0000256" key="2">
    <source>
        <dbReference type="ARBA" id="ARBA00022723"/>
    </source>
</evidence>
<dbReference type="InterPro" id="IPR036770">
    <property type="entry name" value="Ankyrin_rpt-contain_sf"/>
</dbReference>
<feature type="compositionally biased region" description="Acidic residues" evidence="8">
    <location>
        <begin position="1650"/>
        <end position="1674"/>
    </location>
</feature>
<feature type="repeat" description="ANK" evidence="7">
    <location>
        <begin position="1363"/>
        <end position="1395"/>
    </location>
</feature>
<protein>
    <submittedName>
        <fullName evidence="12">Ankyrin repeat</fullName>
    </submittedName>
</protein>
<reference evidence="12 13" key="1">
    <citation type="submission" date="2020-05" db="EMBL/GenBank/DDBJ databases">
        <title>Identification and distribution of gene clusters putatively required for synthesis of sphingolipid metabolism inhibitors in phylogenetically diverse species of the filamentous fungus Fusarium.</title>
        <authorList>
            <person name="Kim H.-S."/>
            <person name="Busman M."/>
            <person name="Brown D.W."/>
            <person name="Divon H."/>
            <person name="Uhlig S."/>
            <person name="Proctor R.H."/>
        </authorList>
    </citation>
    <scope>NUCLEOTIDE SEQUENCE [LARGE SCALE GENOMIC DNA]</scope>
    <source>
        <strain evidence="12 13">NRRL 26131</strain>
    </source>
</reference>
<feature type="repeat" description="ANK" evidence="7">
    <location>
        <begin position="1500"/>
        <end position="1532"/>
    </location>
</feature>
<keyword evidence="2" id="KW-0479">Metal-binding</keyword>
<keyword evidence="3" id="KW-0677">Repeat</keyword>
<evidence type="ECO:0000256" key="1">
    <source>
        <dbReference type="ARBA" id="ARBA00001947"/>
    </source>
</evidence>
<comment type="cofactor">
    <cofactor evidence="1">
        <name>Zn(2+)</name>
        <dbReference type="ChEBI" id="CHEBI:29105"/>
    </cofactor>
</comment>
<dbReference type="PANTHER" id="PTHR24180">
    <property type="entry name" value="CYCLIN-DEPENDENT KINASE INHIBITOR 2C-RELATED"/>
    <property type="match status" value="1"/>
</dbReference>
<keyword evidence="5" id="KW-0862">Zinc</keyword>
<dbReference type="SUPFAM" id="SSF48403">
    <property type="entry name" value="Ankyrin repeat"/>
    <property type="match status" value="1"/>
</dbReference>
<feature type="compositionally biased region" description="Polar residues" evidence="8">
    <location>
        <begin position="661"/>
        <end position="675"/>
    </location>
</feature>
<dbReference type="GO" id="GO:0046872">
    <property type="term" value="F:metal ion binding"/>
    <property type="evidence" value="ECO:0007669"/>
    <property type="project" value="UniProtKB-KW"/>
</dbReference>
<keyword evidence="9" id="KW-1133">Transmembrane helix</keyword>
<keyword evidence="9" id="KW-0812">Transmembrane</keyword>
<dbReference type="PROSITE" id="PS50297">
    <property type="entry name" value="ANK_REP_REGION"/>
    <property type="match status" value="5"/>
</dbReference>
<dbReference type="PRINTS" id="PR01415">
    <property type="entry name" value="ANKYRIN"/>
</dbReference>
<dbReference type="GO" id="GO:0016787">
    <property type="term" value="F:hydrolase activity"/>
    <property type="evidence" value="ECO:0007669"/>
    <property type="project" value="UniProtKB-KW"/>
</dbReference>
<feature type="transmembrane region" description="Helical" evidence="9">
    <location>
        <begin position="566"/>
        <end position="588"/>
    </location>
</feature>
<evidence type="ECO:0000259" key="11">
    <source>
        <dbReference type="Pfam" id="PF18089"/>
    </source>
</evidence>
<evidence type="ECO:0000256" key="5">
    <source>
        <dbReference type="ARBA" id="ARBA00022833"/>
    </source>
</evidence>
<feature type="transmembrane region" description="Helical" evidence="9">
    <location>
        <begin position="714"/>
        <end position="734"/>
    </location>
</feature>
<feature type="domain" description="DAPG hydrolase PhiG" evidence="11">
    <location>
        <begin position="108"/>
        <end position="255"/>
    </location>
</feature>
<dbReference type="PROSITE" id="PS50088">
    <property type="entry name" value="ANK_REPEAT"/>
    <property type="match status" value="5"/>
</dbReference>
<dbReference type="Pfam" id="PF18089">
    <property type="entry name" value="DAPG_hydrolase"/>
    <property type="match status" value="1"/>
</dbReference>
<dbReference type="Proteomes" id="UP000532311">
    <property type="component" value="Unassembled WGS sequence"/>
</dbReference>
<feature type="compositionally biased region" description="Polar residues" evidence="8">
    <location>
        <begin position="635"/>
        <end position="645"/>
    </location>
</feature>
<comment type="caution">
    <text evidence="12">The sequence shown here is derived from an EMBL/GenBank/DDBJ whole genome shotgun (WGS) entry which is preliminary data.</text>
</comment>
<dbReference type="InterPro" id="IPR041526">
    <property type="entry name" value="DAPG_hydrolase"/>
</dbReference>
<feature type="region of interest" description="Disordered" evidence="8">
    <location>
        <begin position="1640"/>
        <end position="1681"/>
    </location>
</feature>